<evidence type="ECO:0000256" key="1">
    <source>
        <dbReference type="ARBA" id="ARBA00009437"/>
    </source>
</evidence>
<dbReference type="InterPro" id="IPR036388">
    <property type="entry name" value="WH-like_DNA-bd_sf"/>
</dbReference>
<dbReference type="EMBL" id="JACAQK010000035">
    <property type="protein sequence ID" value="NWD39903.1"/>
    <property type="molecule type" value="Genomic_DNA"/>
</dbReference>
<dbReference type="Pfam" id="PF03466">
    <property type="entry name" value="LysR_substrate"/>
    <property type="match status" value="1"/>
</dbReference>
<comment type="caution">
    <text evidence="6">The sequence shown here is derived from an EMBL/GenBank/DDBJ whole genome shotgun (WGS) entry which is preliminary data.</text>
</comment>
<dbReference type="SUPFAM" id="SSF46785">
    <property type="entry name" value="Winged helix' DNA-binding domain"/>
    <property type="match status" value="1"/>
</dbReference>
<dbReference type="InterPro" id="IPR058163">
    <property type="entry name" value="LysR-type_TF_proteobact-type"/>
</dbReference>
<dbReference type="SUPFAM" id="SSF53850">
    <property type="entry name" value="Periplasmic binding protein-like II"/>
    <property type="match status" value="1"/>
</dbReference>
<evidence type="ECO:0000259" key="5">
    <source>
        <dbReference type="PROSITE" id="PS50931"/>
    </source>
</evidence>
<proteinExistence type="inferred from homology"/>
<evidence type="ECO:0000313" key="6">
    <source>
        <dbReference type="EMBL" id="NWD39903.1"/>
    </source>
</evidence>
<evidence type="ECO:0000313" key="7">
    <source>
        <dbReference type="Proteomes" id="UP000549134"/>
    </source>
</evidence>
<dbReference type="GeneID" id="55848413"/>
<dbReference type="AlphaFoldDB" id="A0A7Y8DSM2"/>
<dbReference type="Gene3D" id="1.10.10.10">
    <property type="entry name" value="Winged helix-like DNA-binding domain superfamily/Winged helix DNA-binding domain"/>
    <property type="match status" value="1"/>
</dbReference>
<keyword evidence="2" id="KW-0805">Transcription regulation</keyword>
<dbReference type="Pfam" id="PF00126">
    <property type="entry name" value="HTH_1"/>
    <property type="match status" value="1"/>
</dbReference>
<dbReference type="GO" id="GO:0043565">
    <property type="term" value="F:sequence-specific DNA binding"/>
    <property type="evidence" value="ECO:0007669"/>
    <property type="project" value="TreeGrafter"/>
</dbReference>
<organism evidence="6 7">
    <name type="scientific">Pseudomonas tolaasii</name>
    <dbReference type="NCBI Taxonomy" id="29442"/>
    <lineage>
        <taxon>Bacteria</taxon>
        <taxon>Pseudomonadati</taxon>
        <taxon>Pseudomonadota</taxon>
        <taxon>Gammaproteobacteria</taxon>
        <taxon>Pseudomonadales</taxon>
        <taxon>Pseudomonadaceae</taxon>
        <taxon>Pseudomonas</taxon>
    </lineage>
</organism>
<dbReference type="Proteomes" id="UP000549134">
    <property type="component" value="Unassembled WGS sequence"/>
</dbReference>
<dbReference type="PROSITE" id="PS50931">
    <property type="entry name" value="HTH_LYSR"/>
    <property type="match status" value="1"/>
</dbReference>
<comment type="similarity">
    <text evidence="1">Belongs to the LysR transcriptional regulatory family.</text>
</comment>
<dbReference type="PANTHER" id="PTHR30537:SF5">
    <property type="entry name" value="HTH-TYPE TRANSCRIPTIONAL ACTIVATOR TTDR-RELATED"/>
    <property type="match status" value="1"/>
</dbReference>
<dbReference type="InterPro" id="IPR005119">
    <property type="entry name" value="LysR_subst-bd"/>
</dbReference>
<dbReference type="RefSeq" id="WP_165448270.1">
    <property type="nucleotide sequence ID" value="NZ_CP020369.1"/>
</dbReference>
<dbReference type="GO" id="GO:0006351">
    <property type="term" value="P:DNA-templated transcription"/>
    <property type="evidence" value="ECO:0007669"/>
    <property type="project" value="TreeGrafter"/>
</dbReference>
<evidence type="ECO:0000256" key="3">
    <source>
        <dbReference type="ARBA" id="ARBA00023125"/>
    </source>
</evidence>
<protein>
    <submittedName>
        <fullName evidence="6">LysR family transcriptional regulator</fullName>
    </submittedName>
</protein>
<feature type="domain" description="HTH lysR-type" evidence="5">
    <location>
        <begin position="1"/>
        <end position="59"/>
    </location>
</feature>
<evidence type="ECO:0000256" key="2">
    <source>
        <dbReference type="ARBA" id="ARBA00023015"/>
    </source>
</evidence>
<gene>
    <name evidence="6" type="ORF">HX787_29005</name>
</gene>
<dbReference type="FunFam" id="1.10.10.10:FF:000001">
    <property type="entry name" value="LysR family transcriptional regulator"/>
    <property type="match status" value="1"/>
</dbReference>
<dbReference type="PANTHER" id="PTHR30537">
    <property type="entry name" value="HTH-TYPE TRANSCRIPTIONAL REGULATOR"/>
    <property type="match status" value="1"/>
</dbReference>
<name>A0A7Y8DSM2_PSETO</name>
<dbReference type="Gene3D" id="3.40.190.290">
    <property type="match status" value="1"/>
</dbReference>
<dbReference type="InterPro" id="IPR036390">
    <property type="entry name" value="WH_DNA-bd_sf"/>
</dbReference>
<accession>A0A7Y8DSM2</accession>
<dbReference type="InterPro" id="IPR000847">
    <property type="entry name" value="LysR_HTH_N"/>
</dbReference>
<evidence type="ECO:0000256" key="4">
    <source>
        <dbReference type="ARBA" id="ARBA00023163"/>
    </source>
</evidence>
<keyword evidence="3" id="KW-0238">DNA-binding</keyword>
<keyword evidence="4" id="KW-0804">Transcription</keyword>
<sequence>MDRIEAMTLLITTLETGSFSAAGRALRIPVQTVSRKIADLERALGTQLLTRTTRKIGLTDAGAQYAQAARTILEQVAEAERIAAGEFVAPRGDLVISAPELFGRLHVLPVVSDFLALFADINIKLVLGDRNVDLFDDQIDLVVRIGHLPDSGMIATRVGSVRGVVCASPALLDLQGVPDTPAALKTMPCISTYGPNITTAWRFLDPRKGSSIELALTPRLLAPAIALVDAAVRGVGVARLLHYQAIDAIESGTLQRVLKDYELEPFPIHLLHAAHKHMPLKMRRFLEFATPRLRQSLAPFSAAH</sequence>
<dbReference type="CDD" id="cd08471">
    <property type="entry name" value="PBP2_CrgA_like_2"/>
    <property type="match status" value="1"/>
</dbReference>
<dbReference type="GO" id="GO:0003700">
    <property type="term" value="F:DNA-binding transcription factor activity"/>
    <property type="evidence" value="ECO:0007669"/>
    <property type="project" value="InterPro"/>
</dbReference>
<reference evidence="6 7" key="1">
    <citation type="submission" date="2020-04" db="EMBL/GenBank/DDBJ databases">
        <title>Molecular characterization of pseudomonads from Agaricus bisporus reveal novel blotch 2 pathogens in Western Europe.</title>
        <authorList>
            <person name="Taparia T."/>
            <person name="Krijger M."/>
            <person name="Haynes E."/>
            <person name="Elpinstone J.G."/>
            <person name="Noble R."/>
            <person name="Van Der Wolf J."/>
        </authorList>
    </citation>
    <scope>NUCLEOTIDE SEQUENCE [LARGE SCALE GENOMIC DNA]</scope>
    <source>
        <strain evidence="6 7">IPO3746</strain>
    </source>
</reference>